<reference evidence="2" key="1">
    <citation type="submission" date="2019-05" db="EMBL/GenBank/DDBJ databases">
        <title>Annotation for the trematode Fasciolopsis buski.</title>
        <authorList>
            <person name="Choi Y.-J."/>
        </authorList>
    </citation>
    <scope>NUCLEOTIDE SEQUENCE</scope>
    <source>
        <strain evidence="2">HT</strain>
        <tissue evidence="2">Whole worm</tissue>
    </source>
</reference>
<evidence type="ECO:0000313" key="2">
    <source>
        <dbReference type="EMBL" id="KAA0189001.1"/>
    </source>
</evidence>
<feature type="compositionally biased region" description="Polar residues" evidence="1">
    <location>
        <begin position="279"/>
        <end position="288"/>
    </location>
</feature>
<evidence type="ECO:0000313" key="3">
    <source>
        <dbReference type="Proteomes" id="UP000728185"/>
    </source>
</evidence>
<proteinExistence type="predicted"/>
<dbReference type="Proteomes" id="UP000728185">
    <property type="component" value="Unassembled WGS sequence"/>
</dbReference>
<accession>A0A8E0RVE7</accession>
<gene>
    <name evidence="2" type="ORF">FBUS_02370</name>
</gene>
<dbReference type="EMBL" id="LUCM01008074">
    <property type="protein sequence ID" value="KAA0189001.1"/>
    <property type="molecule type" value="Genomic_DNA"/>
</dbReference>
<dbReference type="AlphaFoldDB" id="A0A8E0RVE7"/>
<sequence length="440" mass="47819">CYSNLFQLVQHPGLPFFAIAGDFYPSSSTPSTLTHPQPPAPTLPPSNLPTTSAPGVPLNLPLAATATTLIQNRNSKNLTTSDRLCRLYAFTQPSSQPPQHSAGVVPTSQPTACTLTMPRHSQSKINNHLETEQSNARAANPPSAAVVPGTKRNASALSAAAPAVPVIPNSEVHTTESGDQPVPRLPPKLKESERMMHVQRWVNHLSWNGDGTSGQTKWNYWYRHIDEDRELTPPPSRTYLSRLPFTPEEQQIMARFFTQNSDHRHPPVAGAAGGAAPNTYPSNQLSYHHQRTNALHQAAAATNQHLQMSAQQQQQRQAAAAAAAAVAAAAVVGGNPGPGNNLDLDRCGPNAKPTAARRLDPEPTGGSRFFAEWETRLISHLFQDYFPGRPEPMRNAGALPSLNEVRSRIASSRLKETRTAMAVRAKIKRMQSSGTWIEYP</sequence>
<feature type="region of interest" description="Disordered" evidence="1">
    <location>
        <begin position="263"/>
        <end position="288"/>
    </location>
</feature>
<feature type="non-terminal residue" evidence="2">
    <location>
        <position position="440"/>
    </location>
</feature>
<keyword evidence="3" id="KW-1185">Reference proteome</keyword>
<comment type="caution">
    <text evidence="2">The sequence shown here is derived from an EMBL/GenBank/DDBJ whole genome shotgun (WGS) entry which is preliminary data.</text>
</comment>
<organism evidence="2 3">
    <name type="scientific">Fasciolopsis buskii</name>
    <dbReference type="NCBI Taxonomy" id="27845"/>
    <lineage>
        <taxon>Eukaryota</taxon>
        <taxon>Metazoa</taxon>
        <taxon>Spiralia</taxon>
        <taxon>Lophotrochozoa</taxon>
        <taxon>Platyhelminthes</taxon>
        <taxon>Trematoda</taxon>
        <taxon>Digenea</taxon>
        <taxon>Plagiorchiida</taxon>
        <taxon>Echinostomata</taxon>
        <taxon>Echinostomatoidea</taxon>
        <taxon>Fasciolidae</taxon>
        <taxon>Fasciolopsis</taxon>
    </lineage>
</organism>
<name>A0A8E0RVE7_9TREM</name>
<feature type="compositionally biased region" description="Pro residues" evidence="1">
    <location>
        <begin position="36"/>
        <end position="47"/>
    </location>
</feature>
<evidence type="ECO:0000256" key="1">
    <source>
        <dbReference type="SAM" id="MobiDB-lite"/>
    </source>
</evidence>
<protein>
    <submittedName>
        <fullName evidence="2">Uncharacterized protein</fullName>
    </submittedName>
</protein>
<dbReference type="OrthoDB" id="6223456at2759"/>
<feature type="region of interest" description="Disordered" evidence="1">
    <location>
        <begin position="28"/>
        <end position="55"/>
    </location>
</feature>